<evidence type="ECO:0000259" key="12">
    <source>
        <dbReference type="PROSITE" id="PS51007"/>
    </source>
</evidence>
<feature type="binding site" description="covalent" evidence="9">
    <location>
        <position position="319"/>
    </location>
    <ligand>
        <name>heme c</name>
        <dbReference type="ChEBI" id="CHEBI:61717"/>
        <label>3</label>
    </ligand>
</feature>
<dbReference type="PANTHER" id="PTHR35008">
    <property type="entry name" value="BLL4482 PROTEIN-RELATED"/>
    <property type="match status" value="1"/>
</dbReference>
<evidence type="ECO:0000256" key="5">
    <source>
        <dbReference type="ARBA" id="ARBA00022729"/>
    </source>
</evidence>
<evidence type="ECO:0000313" key="14">
    <source>
        <dbReference type="Proteomes" id="UP000029577"/>
    </source>
</evidence>
<reference evidence="13" key="1">
    <citation type="submission" date="2014-12" db="EMBL/GenBank/DDBJ databases">
        <title>The draft genome of the Tatumella morbirosei type strain, LMG23360T isolated from pineapple rot.</title>
        <authorList>
            <person name="Smits T.H."/>
            <person name="Palmer M."/>
            <person name="Venter S.N."/>
            <person name="Duffy B."/>
            <person name="Steenkamp E.T."/>
            <person name="Chan W.Y."/>
            <person name="Coutinho T.A."/>
            <person name="Coetzee M.P."/>
            <person name="De Maayer P."/>
        </authorList>
    </citation>
    <scope>NUCLEOTIDE SEQUENCE [LARGE SCALE GENOMIC DNA]</scope>
    <source>
        <strain evidence="13">LMG 23360</strain>
    </source>
</reference>
<keyword evidence="8 11" id="KW-0472">Membrane</keyword>
<keyword evidence="6" id="KW-0677">Repeat</keyword>
<accession>A0A095VE27</accession>
<dbReference type="GO" id="GO:0005886">
    <property type="term" value="C:plasma membrane"/>
    <property type="evidence" value="ECO:0007669"/>
    <property type="project" value="UniProtKB-SubCell"/>
</dbReference>
<dbReference type="AlphaFoldDB" id="A0A095VE27"/>
<dbReference type="GO" id="GO:0020037">
    <property type="term" value="F:heme binding"/>
    <property type="evidence" value="ECO:0007669"/>
    <property type="project" value="InterPro"/>
</dbReference>
<dbReference type="SUPFAM" id="SSF46626">
    <property type="entry name" value="Cytochrome c"/>
    <property type="match status" value="3"/>
</dbReference>
<dbReference type="Pfam" id="PF00034">
    <property type="entry name" value="Cytochrom_C"/>
    <property type="match status" value="3"/>
</dbReference>
<keyword evidence="11" id="KW-1133">Transmembrane helix</keyword>
<dbReference type="InterPro" id="IPR014353">
    <property type="entry name" value="Membr-bd_ADH_cyt_c"/>
</dbReference>
<evidence type="ECO:0000256" key="1">
    <source>
        <dbReference type="ARBA" id="ARBA00004236"/>
    </source>
</evidence>
<keyword evidence="7 10" id="KW-0408">Iron</keyword>
<keyword evidence="3 9" id="KW-0349">Heme</keyword>
<feature type="binding site" description="axial binding residue" evidence="10">
    <location>
        <position position="43"/>
    </location>
    <ligand>
        <name>heme c</name>
        <dbReference type="ChEBI" id="CHEBI:61717"/>
        <label>1</label>
    </ligand>
    <ligandPart>
        <name>Fe</name>
        <dbReference type="ChEBI" id="CHEBI:18248"/>
    </ligandPart>
</feature>
<feature type="domain" description="Cytochrome c" evidence="12">
    <location>
        <begin position="306"/>
        <end position="389"/>
    </location>
</feature>
<feature type="binding site" description="covalent" evidence="9">
    <location>
        <position position="322"/>
    </location>
    <ligand>
        <name>heme c</name>
        <dbReference type="ChEBI" id="CHEBI:61717"/>
        <label>3</label>
    </ligand>
</feature>
<evidence type="ECO:0000256" key="3">
    <source>
        <dbReference type="ARBA" id="ARBA00022617"/>
    </source>
</evidence>
<feature type="binding site" description="covalent" evidence="9">
    <location>
        <position position="189"/>
    </location>
    <ligand>
        <name>heme c</name>
        <dbReference type="ChEBI" id="CHEBI:61717"/>
        <label>2</label>
    </ligand>
</feature>
<comment type="cofactor">
    <cofactor evidence="9">
        <name>heme c</name>
        <dbReference type="ChEBI" id="CHEBI:61717"/>
    </cofactor>
    <text evidence="9">Binds 3 heme c groups covalently per subunit.</text>
</comment>
<dbReference type="PIRSF" id="PIRSF000018">
    <property type="entry name" value="Mb_ADH_cyt_c"/>
    <property type="match status" value="1"/>
</dbReference>
<organism evidence="13 14">
    <name type="scientific">Tatumella morbirosei</name>
    <dbReference type="NCBI Taxonomy" id="642227"/>
    <lineage>
        <taxon>Bacteria</taxon>
        <taxon>Pseudomonadati</taxon>
        <taxon>Pseudomonadota</taxon>
        <taxon>Gammaproteobacteria</taxon>
        <taxon>Enterobacterales</taxon>
        <taxon>Erwiniaceae</taxon>
        <taxon>Tatumella</taxon>
    </lineage>
</organism>
<dbReference type="InterPro" id="IPR036909">
    <property type="entry name" value="Cyt_c-like_dom_sf"/>
</dbReference>
<feature type="binding site" description="covalent" evidence="9">
    <location>
        <position position="42"/>
    </location>
    <ligand>
        <name>heme c</name>
        <dbReference type="ChEBI" id="CHEBI:61717"/>
        <label>1</label>
    </ligand>
</feature>
<feature type="domain" description="Cytochrome c" evidence="12">
    <location>
        <begin position="25"/>
        <end position="128"/>
    </location>
</feature>
<keyword evidence="2" id="KW-1003">Cell membrane</keyword>
<dbReference type="InterPro" id="IPR051459">
    <property type="entry name" value="Cytochrome_c-type_DH"/>
</dbReference>
<feature type="domain" description="Cytochrome c" evidence="12">
    <location>
        <begin position="171"/>
        <end position="280"/>
    </location>
</feature>
<dbReference type="PROSITE" id="PS51007">
    <property type="entry name" value="CYTC"/>
    <property type="match status" value="3"/>
</dbReference>
<evidence type="ECO:0000256" key="9">
    <source>
        <dbReference type="PIRSR" id="PIRSR000018-50"/>
    </source>
</evidence>
<keyword evidence="4 10" id="KW-0479">Metal-binding</keyword>
<proteinExistence type="predicted"/>
<feature type="transmembrane region" description="Helical" evidence="11">
    <location>
        <begin position="419"/>
        <end position="438"/>
    </location>
</feature>
<evidence type="ECO:0000256" key="11">
    <source>
        <dbReference type="SAM" id="Phobius"/>
    </source>
</evidence>
<feature type="binding site" description="axial binding residue" evidence="10">
    <location>
        <position position="190"/>
    </location>
    <ligand>
        <name>heme c</name>
        <dbReference type="ChEBI" id="CHEBI:61717"/>
        <label>2</label>
    </ligand>
    <ligandPart>
        <name>Fe</name>
        <dbReference type="ChEBI" id="CHEBI:18248"/>
    </ligandPart>
</feature>
<sequence length="445" mass="46487">MCIAGALTGFMLNSAAQAEDSNAQSLIEKGQYLSVAGDCAACHTTSGGKPFAGGLAIATPIGKIFSTNITPSKTSGIGDYSLQDFEKAVRQGVRKDGANLYPAMPYTSYAKISDQDMQALYAYFMHGVAPVDEKGPQTALPFPFNIRLSMAGWNLIFAGDKPFTPDSSQSAEWNRGAYLVQGLTHCSTCHTPRNALMAEKSGQELAGASLGTWFAPNITPDSHAGIGKWSASDLATYLSTGRSPNGSQAGGPMLEAIDKSFSKLSPSDINAIVTYVRSVKPQSANAAPGQLPASAPVVNDFALMDGSASDGAKLYEAHCSTCHQASGQGSHGLPALYGNAALHRPVADNAVMAILDGLTPTQGQAMPSFKNVMNDQQVATLTNYLFKTFGDAGVQTTADRVKVLREGGAPSPLLAIAKGGMIAAVIVVLLLIVGGVMMRSRRKRG</sequence>
<feature type="binding site" description="axial binding residue" evidence="10">
    <location>
        <position position="323"/>
    </location>
    <ligand>
        <name>heme c</name>
        <dbReference type="ChEBI" id="CHEBI:61717"/>
        <label>3</label>
    </ligand>
    <ligandPart>
        <name>Fe</name>
        <dbReference type="ChEBI" id="CHEBI:18248"/>
    </ligandPart>
</feature>
<feature type="binding site" description="covalent" evidence="9">
    <location>
        <position position="39"/>
    </location>
    <ligand>
        <name>heme c</name>
        <dbReference type="ChEBI" id="CHEBI:61717"/>
        <label>1</label>
    </ligand>
</feature>
<name>A0A095VE27_9GAMM</name>
<keyword evidence="11" id="KW-0812">Transmembrane</keyword>
<dbReference type="EMBL" id="JPKR02000003">
    <property type="protein sequence ID" value="KGD72945.2"/>
    <property type="molecule type" value="Genomic_DNA"/>
</dbReference>
<comment type="caution">
    <text evidence="13">The sequence shown here is derived from an EMBL/GenBank/DDBJ whole genome shotgun (WGS) entry which is preliminary data.</text>
</comment>
<dbReference type="eggNOG" id="COG2010">
    <property type="taxonomic scope" value="Bacteria"/>
</dbReference>
<evidence type="ECO:0000256" key="6">
    <source>
        <dbReference type="ARBA" id="ARBA00022737"/>
    </source>
</evidence>
<evidence type="ECO:0000256" key="8">
    <source>
        <dbReference type="ARBA" id="ARBA00023136"/>
    </source>
</evidence>
<protein>
    <submittedName>
        <fullName evidence="13">Cytochrome C</fullName>
    </submittedName>
</protein>
<dbReference type="Gene3D" id="1.10.760.10">
    <property type="entry name" value="Cytochrome c-like domain"/>
    <property type="match status" value="3"/>
</dbReference>
<feature type="binding site" description="covalent" evidence="9">
    <location>
        <position position="186"/>
    </location>
    <ligand>
        <name>heme c</name>
        <dbReference type="ChEBI" id="CHEBI:61717"/>
        <label>2</label>
    </ligand>
</feature>
<keyword evidence="14" id="KW-1185">Reference proteome</keyword>
<evidence type="ECO:0000256" key="10">
    <source>
        <dbReference type="PIRSR" id="PIRSR000018-51"/>
    </source>
</evidence>
<dbReference type="PANTHER" id="PTHR35008:SF8">
    <property type="entry name" value="ALCOHOL DEHYDROGENASE CYTOCHROME C SUBUNIT"/>
    <property type="match status" value="1"/>
</dbReference>
<dbReference type="Proteomes" id="UP000029577">
    <property type="component" value="Unassembled WGS sequence"/>
</dbReference>
<dbReference type="InterPro" id="IPR009056">
    <property type="entry name" value="Cyt_c-like_dom"/>
</dbReference>
<evidence type="ECO:0000256" key="2">
    <source>
        <dbReference type="ARBA" id="ARBA00022475"/>
    </source>
</evidence>
<keyword evidence="5" id="KW-0732">Signal</keyword>
<evidence type="ECO:0000256" key="4">
    <source>
        <dbReference type="ARBA" id="ARBA00022723"/>
    </source>
</evidence>
<dbReference type="GO" id="GO:0009055">
    <property type="term" value="F:electron transfer activity"/>
    <property type="evidence" value="ECO:0007669"/>
    <property type="project" value="InterPro"/>
</dbReference>
<dbReference type="GO" id="GO:0005506">
    <property type="term" value="F:iron ion binding"/>
    <property type="evidence" value="ECO:0007669"/>
    <property type="project" value="InterPro"/>
</dbReference>
<evidence type="ECO:0000313" key="13">
    <source>
        <dbReference type="EMBL" id="KGD72945.2"/>
    </source>
</evidence>
<dbReference type="GO" id="GO:0016614">
    <property type="term" value="F:oxidoreductase activity, acting on CH-OH group of donors"/>
    <property type="evidence" value="ECO:0007669"/>
    <property type="project" value="InterPro"/>
</dbReference>
<comment type="subcellular location">
    <subcellularLocation>
        <location evidence="1">Cell membrane</location>
    </subcellularLocation>
</comment>
<dbReference type="STRING" id="642227.HA49_12075"/>
<gene>
    <name evidence="13" type="ORF">HA49_12075</name>
</gene>
<evidence type="ECO:0000256" key="7">
    <source>
        <dbReference type="ARBA" id="ARBA00023004"/>
    </source>
</evidence>